<evidence type="ECO:0000313" key="1">
    <source>
        <dbReference type="EMBL" id="GCE63894.1"/>
    </source>
</evidence>
<evidence type="ECO:0000313" key="2">
    <source>
        <dbReference type="Proteomes" id="UP000324831"/>
    </source>
</evidence>
<proteinExistence type="predicted"/>
<dbReference type="RefSeq" id="WP_216083200.1">
    <property type="nucleotide sequence ID" value="NZ_CACTIB010000019.1"/>
</dbReference>
<name>A0A478FS45_9MOLU</name>
<sequence>MASPAAIGAGITGGAVAVAGTSYAAYTQLRPYDDFLDYANRNWYEYIGGDTEKISSKIVGTAGQASNPYKDALKRIRGSWKVGTGGTAIQDTDIDVAGKDGDSTSPKKIDLIKEAVKGWCEETKKNTPTKKDEKIDWSDESMKKDENWKNFADVCLEPPKKVS</sequence>
<dbReference type="AlphaFoldDB" id="A0A478FS45"/>
<dbReference type="EMBL" id="BIMN01000005">
    <property type="protein sequence ID" value="GCE63894.1"/>
    <property type="molecule type" value="Genomic_DNA"/>
</dbReference>
<dbReference type="Proteomes" id="UP000324831">
    <property type="component" value="Unassembled WGS sequence"/>
</dbReference>
<organism evidence="1 2">
    <name type="scientific">Candidatus Mycoplasma haematohominis</name>
    <dbReference type="NCBI Taxonomy" id="1494318"/>
    <lineage>
        <taxon>Bacteria</taxon>
        <taxon>Bacillati</taxon>
        <taxon>Mycoplasmatota</taxon>
        <taxon>Mollicutes</taxon>
        <taxon>Mycoplasmataceae</taxon>
        <taxon>Mycoplasma</taxon>
    </lineage>
</organism>
<protein>
    <submittedName>
        <fullName evidence="1">Uncharacterized protein</fullName>
    </submittedName>
</protein>
<accession>A0A478FS45</accession>
<comment type="caution">
    <text evidence="1">The sequence shown here is derived from an EMBL/GenBank/DDBJ whole genome shotgun (WGS) entry which is preliminary data.</text>
</comment>
<gene>
    <name evidence="1" type="ORF">MHSWG343_09010</name>
</gene>
<reference evidence="1 2" key="1">
    <citation type="submission" date="2019-01" db="EMBL/GenBank/DDBJ databases">
        <title>Draft genome sequences of Candidatus Mycoplasma haemohominis SWG34-3 identified from a patient with pyrexia, anemia and liver dysfunction.</title>
        <authorList>
            <person name="Sekizuka T."/>
            <person name="Hattori N."/>
            <person name="Katano H."/>
            <person name="Takuma T."/>
            <person name="Ito T."/>
            <person name="Arai N."/>
            <person name="Yanai R."/>
            <person name="Ishii S."/>
            <person name="Miura Y."/>
            <person name="Tokunaga T."/>
            <person name="Watanabe H."/>
            <person name="Nomura N."/>
            <person name="Eguchi J."/>
            <person name="Arai T."/>
            <person name="Hasegawa H."/>
            <person name="Nakamaki T."/>
            <person name="Wakita T."/>
            <person name="Niki Y."/>
            <person name="Kuroda M."/>
        </authorList>
    </citation>
    <scope>NUCLEOTIDE SEQUENCE [LARGE SCALE GENOMIC DNA]</scope>
    <source>
        <strain evidence="1">SWG34-3</strain>
    </source>
</reference>